<name>A0AAE4NY13_9EURY</name>
<evidence type="ECO:0000313" key="2">
    <source>
        <dbReference type="Proteomes" id="UP001245683"/>
    </source>
</evidence>
<reference evidence="1 2" key="1">
    <citation type="submission" date="2023-08" db="EMBL/GenBank/DDBJ databases">
        <title>Draft genome sequence of Thermococcus waiotapuensis WT1T, a thermophilic sulphur-dependent archaeon from order Thermococcales.</title>
        <authorList>
            <person name="Manners S.H."/>
            <person name="Carere C.R."/>
            <person name="Dhami M.K."/>
            <person name="Dobson R.C.J."/>
            <person name="Stott M.B."/>
        </authorList>
    </citation>
    <scope>NUCLEOTIDE SEQUENCE [LARGE SCALE GENOMIC DNA]</scope>
    <source>
        <strain evidence="1 2">WT1</strain>
    </source>
</reference>
<sequence>MVTTMPLLSFGSKTGKVKKMLESDQFQLVVEEATKDKKTREALFELLQDDNPGVVGDVLLTMVTLMDNNPDVIRPHLNGEAIKKLLSLVESKNSYVRENAMILLYGLAKNFPDLAAEYHSLIVEEAGRALESGDKNQKGFALILIGELGLRELEPKVRELVGVEDKVILPFEGKKWVKLGDIASETLEKLSGA</sequence>
<evidence type="ECO:0000313" key="1">
    <source>
        <dbReference type="EMBL" id="MDV3104775.1"/>
    </source>
</evidence>
<dbReference type="AlphaFoldDB" id="A0AAE4NY13"/>
<keyword evidence="2" id="KW-1185">Reference proteome</keyword>
<organism evidence="1 2">
    <name type="scientific">Thermococcus waiotapuensis</name>
    <dbReference type="NCBI Taxonomy" id="90909"/>
    <lineage>
        <taxon>Archaea</taxon>
        <taxon>Methanobacteriati</taxon>
        <taxon>Methanobacteriota</taxon>
        <taxon>Thermococci</taxon>
        <taxon>Thermococcales</taxon>
        <taxon>Thermococcaceae</taxon>
        <taxon>Thermococcus</taxon>
    </lineage>
</organism>
<dbReference type="Proteomes" id="UP001245683">
    <property type="component" value="Unassembled WGS sequence"/>
</dbReference>
<dbReference type="InterPro" id="IPR011989">
    <property type="entry name" value="ARM-like"/>
</dbReference>
<protein>
    <submittedName>
        <fullName evidence="1">Uncharacterized protein</fullName>
    </submittedName>
</protein>
<gene>
    <name evidence="1" type="ORF">RBI02_09555</name>
</gene>
<dbReference type="SUPFAM" id="SSF48371">
    <property type="entry name" value="ARM repeat"/>
    <property type="match status" value="1"/>
</dbReference>
<proteinExistence type="predicted"/>
<dbReference type="InterPro" id="IPR016024">
    <property type="entry name" value="ARM-type_fold"/>
</dbReference>
<accession>A0AAE4NY13</accession>
<dbReference type="EMBL" id="JAVDZE010000007">
    <property type="protein sequence ID" value="MDV3104775.1"/>
    <property type="molecule type" value="Genomic_DNA"/>
</dbReference>
<dbReference type="Gene3D" id="1.25.10.10">
    <property type="entry name" value="Leucine-rich Repeat Variant"/>
    <property type="match status" value="1"/>
</dbReference>
<comment type="caution">
    <text evidence="1">The sequence shown here is derived from an EMBL/GenBank/DDBJ whole genome shotgun (WGS) entry which is preliminary data.</text>
</comment>